<keyword evidence="3 6" id="KW-0812">Transmembrane</keyword>
<evidence type="ECO:0000256" key="2">
    <source>
        <dbReference type="ARBA" id="ARBA00022475"/>
    </source>
</evidence>
<name>A0A9X3NI23_9ACTN</name>
<dbReference type="RefSeq" id="WP_270025927.1">
    <property type="nucleotide sequence ID" value="NZ_JAPDDP010000023.1"/>
</dbReference>
<evidence type="ECO:0000256" key="1">
    <source>
        <dbReference type="ARBA" id="ARBA00004651"/>
    </source>
</evidence>
<evidence type="ECO:0000259" key="7">
    <source>
        <dbReference type="Pfam" id="PF13396"/>
    </source>
</evidence>
<organism evidence="8 9">
    <name type="scientific">Solirubrobacter phytolaccae</name>
    <dbReference type="NCBI Taxonomy" id="1404360"/>
    <lineage>
        <taxon>Bacteria</taxon>
        <taxon>Bacillati</taxon>
        <taxon>Actinomycetota</taxon>
        <taxon>Thermoleophilia</taxon>
        <taxon>Solirubrobacterales</taxon>
        <taxon>Solirubrobacteraceae</taxon>
        <taxon>Solirubrobacter</taxon>
    </lineage>
</organism>
<evidence type="ECO:0000256" key="4">
    <source>
        <dbReference type="ARBA" id="ARBA00022989"/>
    </source>
</evidence>
<evidence type="ECO:0000256" key="6">
    <source>
        <dbReference type="SAM" id="Phobius"/>
    </source>
</evidence>
<dbReference type="Pfam" id="PF13396">
    <property type="entry name" value="PLDc_N"/>
    <property type="match status" value="1"/>
</dbReference>
<evidence type="ECO:0000313" key="8">
    <source>
        <dbReference type="EMBL" id="MDA0181587.1"/>
    </source>
</evidence>
<feature type="domain" description="Cardiolipin synthase N-terminal" evidence="7">
    <location>
        <begin position="16"/>
        <end position="57"/>
    </location>
</feature>
<comment type="subcellular location">
    <subcellularLocation>
        <location evidence="1">Cell membrane</location>
        <topology evidence="1">Multi-pass membrane protein</topology>
    </subcellularLocation>
</comment>
<keyword evidence="5 6" id="KW-0472">Membrane</keyword>
<dbReference type="InterPro" id="IPR027379">
    <property type="entry name" value="CLS_N"/>
</dbReference>
<feature type="transmembrane region" description="Helical" evidence="6">
    <location>
        <begin position="36"/>
        <end position="55"/>
    </location>
</feature>
<dbReference type="GO" id="GO:0005886">
    <property type="term" value="C:plasma membrane"/>
    <property type="evidence" value="ECO:0007669"/>
    <property type="project" value="UniProtKB-SubCell"/>
</dbReference>
<protein>
    <submittedName>
        <fullName evidence="8">PLD nuclease N-terminal domain-containing protein</fullName>
    </submittedName>
</protein>
<proteinExistence type="predicted"/>
<keyword evidence="4 6" id="KW-1133">Transmembrane helix</keyword>
<dbReference type="EMBL" id="JAPDDP010000023">
    <property type="protein sequence ID" value="MDA0181587.1"/>
    <property type="molecule type" value="Genomic_DNA"/>
</dbReference>
<reference evidence="8" key="1">
    <citation type="submission" date="2022-10" db="EMBL/GenBank/DDBJ databases">
        <title>The WGS of Solirubrobacter phytolaccae KCTC 29190.</title>
        <authorList>
            <person name="Jiang Z."/>
        </authorList>
    </citation>
    <scope>NUCLEOTIDE SEQUENCE</scope>
    <source>
        <strain evidence="8">KCTC 29190</strain>
    </source>
</reference>
<sequence length="60" mass="6573">MNWAAFAPIIVLGVAFVVYCLVDIARGEVQHLPKWAWAIVCLVSVPLGGIVYLLLGRRHG</sequence>
<evidence type="ECO:0000256" key="3">
    <source>
        <dbReference type="ARBA" id="ARBA00022692"/>
    </source>
</evidence>
<keyword evidence="2" id="KW-1003">Cell membrane</keyword>
<comment type="caution">
    <text evidence="8">The sequence shown here is derived from an EMBL/GenBank/DDBJ whole genome shotgun (WGS) entry which is preliminary data.</text>
</comment>
<gene>
    <name evidence="8" type="ORF">OJ997_14880</name>
</gene>
<accession>A0A9X3NI23</accession>
<dbReference type="AlphaFoldDB" id="A0A9X3NI23"/>
<keyword evidence="9" id="KW-1185">Reference proteome</keyword>
<dbReference type="Proteomes" id="UP001147653">
    <property type="component" value="Unassembled WGS sequence"/>
</dbReference>
<evidence type="ECO:0000256" key="5">
    <source>
        <dbReference type="ARBA" id="ARBA00023136"/>
    </source>
</evidence>
<evidence type="ECO:0000313" key="9">
    <source>
        <dbReference type="Proteomes" id="UP001147653"/>
    </source>
</evidence>